<proteinExistence type="predicted"/>
<keyword evidence="2" id="KW-1185">Reference proteome</keyword>
<accession>D7BGS5</accession>
<evidence type="ECO:0000313" key="2">
    <source>
        <dbReference type="Proteomes" id="UP000001916"/>
    </source>
</evidence>
<dbReference type="HOGENOM" id="CLU_3185617_0_0_0"/>
<dbReference type="AlphaFoldDB" id="D7BGS5"/>
<dbReference type="STRING" id="526227.Mesil_0134"/>
<sequence>MAERFGMYVEYGAYPHRKRPDDTELAAVQEWTNVPASLFAGNFGGD</sequence>
<dbReference type="Proteomes" id="UP000001916">
    <property type="component" value="Chromosome"/>
</dbReference>
<dbReference type="EMBL" id="CP002042">
    <property type="protein sequence ID" value="ADH62079.1"/>
    <property type="molecule type" value="Genomic_DNA"/>
</dbReference>
<reference evidence="1 2" key="1">
    <citation type="journal article" date="2010" name="Stand. Genomic Sci.">
        <title>Complete genome sequence of Meiothermus silvanus type strain (VI-R2).</title>
        <authorList>
            <person name="Sikorski J."/>
            <person name="Tindall B.J."/>
            <person name="Lowry S."/>
            <person name="Lucas S."/>
            <person name="Nolan M."/>
            <person name="Copeland A."/>
            <person name="Glavina Del Rio T."/>
            <person name="Tice H."/>
            <person name="Cheng J.F."/>
            <person name="Han C."/>
            <person name="Pitluck S."/>
            <person name="Liolios K."/>
            <person name="Ivanova N."/>
            <person name="Mavromatis K."/>
            <person name="Mikhailova N."/>
            <person name="Pati A."/>
            <person name="Goodwin L."/>
            <person name="Chen A."/>
            <person name="Palaniappan K."/>
            <person name="Land M."/>
            <person name="Hauser L."/>
            <person name="Chang Y.J."/>
            <person name="Jeffries C.D."/>
            <person name="Rohde M."/>
            <person name="Goker M."/>
            <person name="Woyke T."/>
            <person name="Bristow J."/>
            <person name="Eisen J.A."/>
            <person name="Markowitz V."/>
            <person name="Hugenholtz P."/>
            <person name="Kyrpides N.C."/>
            <person name="Klenk H.P."/>
            <person name="Lapidus A."/>
        </authorList>
    </citation>
    <scope>NUCLEOTIDE SEQUENCE [LARGE SCALE GENOMIC DNA]</scope>
    <source>
        <strain evidence="2">ATCC 700542 / DSM 9946 / VI-R2</strain>
    </source>
</reference>
<dbReference type="KEGG" id="msv:Mesil_0134"/>
<evidence type="ECO:0000313" key="1">
    <source>
        <dbReference type="EMBL" id="ADH62079.1"/>
    </source>
</evidence>
<gene>
    <name evidence="1" type="ordered locus">Mesil_0134</name>
</gene>
<protein>
    <submittedName>
        <fullName evidence="1">Uncharacterized protein</fullName>
    </submittedName>
</protein>
<organism evidence="1 2">
    <name type="scientific">Allomeiothermus silvanus (strain ATCC 700542 / DSM 9946 / NBRC 106475 / NCIMB 13440 / VI-R2)</name>
    <name type="common">Thermus silvanus</name>
    <dbReference type="NCBI Taxonomy" id="526227"/>
    <lineage>
        <taxon>Bacteria</taxon>
        <taxon>Thermotogati</taxon>
        <taxon>Deinococcota</taxon>
        <taxon>Deinococci</taxon>
        <taxon>Thermales</taxon>
        <taxon>Thermaceae</taxon>
        <taxon>Allomeiothermus</taxon>
    </lineage>
</organism>
<name>D7BGS5_ALLS1</name>